<evidence type="ECO:0000256" key="7">
    <source>
        <dbReference type="ARBA" id="ARBA00022430"/>
    </source>
</evidence>
<comment type="subcellular location">
    <subcellularLocation>
        <location evidence="3 16">Cytoplasm</location>
    </subcellularLocation>
</comment>
<evidence type="ECO:0000256" key="3">
    <source>
        <dbReference type="ARBA" id="ARBA00004496"/>
    </source>
</evidence>
<dbReference type="SUPFAM" id="SSF53659">
    <property type="entry name" value="Isocitrate/Isopropylmalate dehydrogenase-like"/>
    <property type="match status" value="1"/>
</dbReference>
<evidence type="ECO:0000256" key="16">
    <source>
        <dbReference type="HAMAP-Rule" id="MF_01033"/>
    </source>
</evidence>
<organism evidence="19 20">
    <name type="scientific">Hydrogenoanaerobacterium saccharovorans</name>
    <dbReference type="NCBI Taxonomy" id="474960"/>
    <lineage>
        <taxon>Bacteria</taxon>
        <taxon>Bacillati</taxon>
        <taxon>Bacillota</taxon>
        <taxon>Clostridia</taxon>
        <taxon>Eubacteriales</taxon>
        <taxon>Oscillospiraceae</taxon>
        <taxon>Hydrogenoanaerobacterium</taxon>
    </lineage>
</organism>
<evidence type="ECO:0000313" key="20">
    <source>
        <dbReference type="Proteomes" id="UP000199158"/>
    </source>
</evidence>
<proteinExistence type="inferred from homology"/>
<dbReference type="GO" id="GO:0051287">
    <property type="term" value="F:NAD binding"/>
    <property type="evidence" value="ECO:0007669"/>
    <property type="project" value="InterPro"/>
</dbReference>
<dbReference type="STRING" id="474960.SAMN05216180_1203"/>
<dbReference type="Proteomes" id="UP000199158">
    <property type="component" value="Unassembled WGS sequence"/>
</dbReference>
<feature type="binding site" evidence="16">
    <location>
        <begin position="77"/>
        <end position="90"/>
    </location>
    <ligand>
        <name>NAD(+)</name>
        <dbReference type="ChEBI" id="CHEBI:57540"/>
    </ligand>
</feature>
<evidence type="ECO:0000256" key="13">
    <source>
        <dbReference type="ARBA" id="ARBA00023027"/>
    </source>
</evidence>
<feature type="site" description="Important for catalysis" evidence="16">
    <location>
        <position position="192"/>
    </location>
</feature>
<comment type="cofactor">
    <cofactor evidence="2">
        <name>Mn(2+)</name>
        <dbReference type="ChEBI" id="CHEBI:29035"/>
    </cofactor>
</comment>
<comment type="pathway">
    <text evidence="4 16 17">Amino-acid biosynthesis; L-leucine biosynthesis; L-leucine from 3-methyl-2-oxobutanoate: step 3/4.</text>
</comment>
<feature type="site" description="Important for catalysis" evidence="16">
    <location>
        <position position="143"/>
    </location>
</feature>
<comment type="cofactor">
    <cofactor evidence="16 17">
        <name>Mg(2+)</name>
        <dbReference type="ChEBI" id="CHEBI:18420"/>
    </cofactor>
    <cofactor evidence="16 17">
        <name>Mn(2+)</name>
        <dbReference type="ChEBI" id="CHEBI:29035"/>
    </cofactor>
    <text evidence="16 17">Binds 1 Mg(2+) or Mn(2+) ion per subunit.</text>
</comment>
<feature type="domain" description="Isopropylmalate dehydrogenase-like" evidence="18">
    <location>
        <begin position="5"/>
        <end position="352"/>
    </location>
</feature>
<dbReference type="HAMAP" id="MF_01033">
    <property type="entry name" value="LeuB_type1"/>
    <property type="match status" value="1"/>
</dbReference>
<dbReference type="AlphaFoldDB" id="A0A1H8A921"/>
<dbReference type="InterPro" id="IPR024084">
    <property type="entry name" value="IsoPropMal-DH-like_dom"/>
</dbReference>
<dbReference type="InterPro" id="IPR019818">
    <property type="entry name" value="IsoCit/isopropylmalate_DH_CS"/>
</dbReference>
<dbReference type="NCBIfam" id="TIGR00169">
    <property type="entry name" value="leuB"/>
    <property type="match status" value="1"/>
</dbReference>
<name>A0A1H8A921_9FIRM</name>
<evidence type="ECO:0000256" key="8">
    <source>
        <dbReference type="ARBA" id="ARBA00022490"/>
    </source>
</evidence>
<dbReference type="PANTHER" id="PTHR42979:SF1">
    <property type="entry name" value="3-ISOPROPYLMALATE DEHYDROGENASE"/>
    <property type="match status" value="1"/>
</dbReference>
<evidence type="ECO:0000256" key="12">
    <source>
        <dbReference type="ARBA" id="ARBA00023002"/>
    </source>
</evidence>
<dbReference type="OrthoDB" id="9806254at2"/>
<dbReference type="GO" id="GO:0000287">
    <property type="term" value="F:magnesium ion binding"/>
    <property type="evidence" value="ECO:0007669"/>
    <property type="project" value="InterPro"/>
</dbReference>
<dbReference type="SMART" id="SM01329">
    <property type="entry name" value="Iso_dh"/>
    <property type="match status" value="1"/>
</dbReference>
<dbReference type="PROSITE" id="PS00470">
    <property type="entry name" value="IDH_IMDH"/>
    <property type="match status" value="1"/>
</dbReference>
<dbReference type="InterPro" id="IPR004429">
    <property type="entry name" value="Isopropylmalate_DH"/>
</dbReference>
<feature type="binding site" evidence="16">
    <location>
        <position position="224"/>
    </location>
    <ligand>
        <name>Mg(2+)</name>
        <dbReference type="ChEBI" id="CHEBI:18420"/>
    </ligand>
</feature>
<evidence type="ECO:0000256" key="1">
    <source>
        <dbReference type="ARBA" id="ARBA00000624"/>
    </source>
</evidence>
<dbReference type="GO" id="GO:0003862">
    <property type="term" value="F:3-isopropylmalate dehydrogenase activity"/>
    <property type="evidence" value="ECO:0007669"/>
    <property type="project" value="UniProtKB-UniRule"/>
</dbReference>
<dbReference type="GO" id="GO:0009098">
    <property type="term" value="P:L-leucine biosynthetic process"/>
    <property type="evidence" value="ECO:0007669"/>
    <property type="project" value="UniProtKB-UniRule"/>
</dbReference>
<reference evidence="19 20" key="1">
    <citation type="submission" date="2016-10" db="EMBL/GenBank/DDBJ databases">
        <authorList>
            <person name="de Groot N.N."/>
        </authorList>
    </citation>
    <scope>NUCLEOTIDE SEQUENCE [LARGE SCALE GENOMIC DNA]</scope>
    <source>
        <strain evidence="19 20">CGMCC 1.5070</strain>
    </source>
</reference>
<evidence type="ECO:0000313" key="19">
    <source>
        <dbReference type="EMBL" id="SEM67295.1"/>
    </source>
</evidence>
<evidence type="ECO:0000256" key="2">
    <source>
        <dbReference type="ARBA" id="ARBA00001936"/>
    </source>
</evidence>
<evidence type="ECO:0000259" key="18">
    <source>
        <dbReference type="SMART" id="SM01329"/>
    </source>
</evidence>
<evidence type="ECO:0000256" key="17">
    <source>
        <dbReference type="RuleBase" id="RU004445"/>
    </source>
</evidence>
<keyword evidence="14 16" id="KW-0100">Branched-chain amino acid biosynthesis</keyword>
<feature type="binding site" evidence="16">
    <location>
        <position position="252"/>
    </location>
    <ligand>
        <name>Mg(2+)</name>
        <dbReference type="ChEBI" id="CHEBI:18420"/>
    </ligand>
</feature>
<evidence type="ECO:0000256" key="14">
    <source>
        <dbReference type="ARBA" id="ARBA00023304"/>
    </source>
</evidence>
<dbReference type="UniPathway" id="UPA00048">
    <property type="reaction ID" value="UER00072"/>
</dbReference>
<keyword evidence="8 16" id="KW-0963">Cytoplasm</keyword>
<dbReference type="PANTHER" id="PTHR42979">
    <property type="entry name" value="3-ISOPROPYLMALATE DEHYDROGENASE"/>
    <property type="match status" value="1"/>
</dbReference>
<feature type="binding site" evidence="16">
    <location>
        <begin position="282"/>
        <end position="294"/>
    </location>
    <ligand>
        <name>NAD(+)</name>
        <dbReference type="ChEBI" id="CHEBI:57540"/>
    </ligand>
</feature>
<evidence type="ECO:0000256" key="4">
    <source>
        <dbReference type="ARBA" id="ARBA00004762"/>
    </source>
</evidence>
<evidence type="ECO:0000256" key="15">
    <source>
        <dbReference type="ARBA" id="ARBA00023577"/>
    </source>
</evidence>
<comment type="function">
    <text evidence="15 16 17">Catalyzes the oxidation of 3-carboxy-2-hydroxy-4-methylpentanoate (3-isopropylmalate) to 3-carboxy-4-methyl-2-oxopentanoate. The product decarboxylates to 4-methyl-2 oxopentanoate.</text>
</comment>
<feature type="binding site" evidence="16">
    <location>
        <position position="248"/>
    </location>
    <ligand>
        <name>Mg(2+)</name>
        <dbReference type="ChEBI" id="CHEBI:18420"/>
    </ligand>
</feature>
<comment type="similarity">
    <text evidence="5 16">Belongs to the isocitrate and isopropylmalate dehydrogenases family. LeuB type 1 subfamily.</text>
</comment>
<feature type="binding site" evidence="16">
    <location>
        <position position="136"/>
    </location>
    <ligand>
        <name>substrate</name>
    </ligand>
</feature>
<dbReference type="EC" id="1.1.1.85" evidence="16"/>
<comment type="catalytic activity">
    <reaction evidence="1 16 17">
        <text>(2R,3S)-3-isopropylmalate + NAD(+) = 4-methyl-2-oxopentanoate + CO2 + NADH</text>
        <dbReference type="Rhea" id="RHEA:32271"/>
        <dbReference type="ChEBI" id="CHEBI:16526"/>
        <dbReference type="ChEBI" id="CHEBI:17865"/>
        <dbReference type="ChEBI" id="CHEBI:35121"/>
        <dbReference type="ChEBI" id="CHEBI:57540"/>
        <dbReference type="ChEBI" id="CHEBI:57945"/>
        <dbReference type="EC" id="1.1.1.85"/>
    </reaction>
</comment>
<keyword evidence="20" id="KW-1185">Reference proteome</keyword>
<dbReference type="RefSeq" id="WP_092752624.1">
    <property type="nucleotide sequence ID" value="NZ_FOCG01000001.1"/>
</dbReference>
<evidence type="ECO:0000256" key="10">
    <source>
        <dbReference type="ARBA" id="ARBA00022723"/>
    </source>
</evidence>
<keyword evidence="11 16" id="KW-0460">Magnesium</keyword>
<keyword evidence="13 16" id="KW-0520">NAD</keyword>
<dbReference type="Pfam" id="PF00180">
    <property type="entry name" value="Iso_dh"/>
    <property type="match status" value="1"/>
</dbReference>
<comment type="subunit">
    <text evidence="6 16 17">Homodimer.</text>
</comment>
<keyword evidence="7 16" id="KW-0432">Leucine biosynthesis</keyword>
<evidence type="ECO:0000256" key="6">
    <source>
        <dbReference type="ARBA" id="ARBA00011738"/>
    </source>
</evidence>
<dbReference type="Gene3D" id="3.40.718.10">
    <property type="entry name" value="Isopropylmalate Dehydrogenase"/>
    <property type="match status" value="1"/>
</dbReference>
<protein>
    <recommendedName>
        <fullName evidence="16">3-isopropylmalate dehydrogenase</fullName>
        <ecNumber evidence="16">1.1.1.85</ecNumber>
    </recommendedName>
    <alternativeName>
        <fullName evidence="16">3-IPM-DH</fullName>
    </alternativeName>
    <alternativeName>
        <fullName evidence="16">Beta-IPM dehydrogenase</fullName>
        <shortName evidence="16">IMDH</shortName>
    </alternativeName>
</protein>
<sequence length="361" mass="38806">MNTLKVCILAGDGVGPEITAEAVKVLKSVCNAKNYELQLTEGLIGGCAVDAEGIPLSPATVEKCRAAGAVLLGAVGGPQYDSLPSNLRPEAGLLAIRTKLGLFANLRPTKVFPILKEVSPLKNKIIENGMDILVVRELTGGIYFGEKGVTEIDGEPSAYDVMMYSEYEVERIAKVAFEAACKRRHKVTCVDKANVLESSKLWRRVVDRVAADYPNVELCYMYVDNAAMQLMRNPSQFDVLLTENMFGDILSDEASMLAGSIGILPSASTGHGTLGLYEPIHGSAPDIAGKGIANPLATILSVAMMLRYSFHLENEALSIEQAVEDSLFFGRTPDLADTAYPAKTTAEIGSFIAERVAEILK</sequence>
<dbReference type="FunFam" id="3.40.718.10:FF:000028">
    <property type="entry name" value="3-isopropylmalate dehydrogenase"/>
    <property type="match status" value="1"/>
</dbReference>
<gene>
    <name evidence="16" type="primary">leuB</name>
    <name evidence="19" type="ORF">SAMN05216180_1203</name>
</gene>
<dbReference type="GO" id="GO:0005829">
    <property type="term" value="C:cytosol"/>
    <property type="evidence" value="ECO:0007669"/>
    <property type="project" value="TreeGrafter"/>
</dbReference>
<dbReference type="EMBL" id="FOCG01000001">
    <property type="protein sequence ID" value="SEM67295.1"/>
    <property type="molecule type" value="Genomic_DNA"/>
</dbReference>
<feature type="binding site" evidence="16">
    <location>
        <position position="97"/>
    </location>
    <ligand>
        <name>substrate</name>
    </ligand>
</feature>
<keyword evidence="16" id="KW-0464">Manganese</keyword>
<evidence type="ECO:0000256" key="11">
    <source>
        <dbReference type="ARBA" id="ARBA00022842"/>
    </source>
</evidence>
<accession>A0A1H8A921</accession>
<feature type="binding site" evidence="16">
    <location>
        <position position="224"/>
    </location>
    <ligand>
        <name>substrate</name>
    </ligand>
</feature>
<evidence type="ECO:0000256" key="5">
    <source>
        <dbReference type="ARBA" id="ARBA00008319"/>
    </source>
</evidence>
<feature type="binding site" evidence="16">
    <location>
        <position position="107"/>
    </location>
    <ligand>
        <name>substrate</name>
    </ligand>
</feature>
<keyword evidence="9 16" id="KW-0028">Amino-acid biosynthesis</keyword>
<evidence type="ECO:0000256" key="9">
    <source>
        <dbReference type="ARBA" id="ARBA00022605"/>
    </source>
</evidence>
<keyword evidence="12 16" id="KW-0560">Oxidoreductase</keyword>
<keyword evidence="10 16" id="KW-0479">Metal-binding</keyword>